<dbReference type="InterPro" id="IPR036249">
    <property type="entry name" value="Thioredoxin-like_sf"/>
</dbReference>
<dbReference type="Pfam" id="PF10411">
    <property type="entry name" value="DsbC_N"/>
    <property type="match status" value="1"/>
</dbReference>
<dbReference type="EMBL" id="BASZ01000006">
    <property type="protein sequence ID" value="GAD49635.1"/>
    <property type="molecule type" value="Genomic_DNA"/>
</dbReference>
<evidence type="ECO:0000256" key="1">
    <source>
        <dbReference type="RuleBase" id="RU364038"/>
    </source>
</evidence>
<comment type="similarity">
    <text evidence="1">Belongs to the thioredoxin family. DsbC subfamily.</text>
</comment>
<dbReference type="OrthoDB" id="9780340at2"/>
<evidence type="ECO:0000313" key="5">
    <source>
        <dbReference type="Proteomes" id="UP000016568"/>
    </source>
</evidence>
<feature type="chain" id="PRO_5018345549" description="Thiol:disulfide interchange protein" evidence="1">
    <location>
        <begin position="29"/>
        <end position="275"/>
    </location>
</feature>
<dbReference type="AlphaFoldDB" id="U2YLS7"/>
<dbReference type="InterPro" id="IPR033954">
    <property type="entry name" value="DiS-bond_Isoase_DsbC/G"/>
</dbReference>
<evidence type="ECO:0000259" key="2">
    <source>
        <dbReference type="Pfam" id="PF10411"/>
    </source>
</evidence>
<comment type="function">
    <text evidence="1">Required for disulfide bond formation in some periplasmic proteins. Acts by transferring its disulfide bond to other proteins and is reduced in the process.</text>
</comment>
<comment type="subcellular location">
    <subcellularLocation>
        <location evidence="1">Periplasm</location>
    </subcellularLocation>
</comment>
<dbReference type="Gene3D" id="3.40.30.10">
    <property type="entry name" value="Glutaredoxin"/>
    <property type="match status" value="1"/>
</dbReference>
<dbReference type="Proteomes" id="UP000016568">
    <property type="component" value="Unassembled WGS sequence"/>
</dbReference>
<dbReference type="KEGG" id="ntd:EGO55_19020"/>
<feature type="domain" description="Thioredoxin-like fold" evidence="3">
    <location>
        <begin position="134"/>
        <end position="241"/>
    </location>
</feature>
<feature type="domain" description="Disulphide bond isomerase DsbC/G N-terminal" evidence="2">
    <location>
        <begin position="44"/>
        <end position="107"/>
    </location>
</feature>
<gene>
    <name evidence="4" type="ORF">NT2_06_00740</name>
</gene>
<reference evidence="4 5" key="1">
    <citation type="submission" date="2013-09" db="EMBL/GenBank/DDBJ databases">
        <title>Whole genome shotgun sequence of Novosphingobium tardaugens NBRC 16725.</title>
        <authorList>
            <person name="Isaki S."/>
            <person name="Hosoyama A."/>
            <person name="Tsuchikane K."/>
            <person name="Katsumata H."/>
            <person name="Ando Y."/>
            <person name="Yamazaki S."/>
            <person name="Fujita N."/>
        </authorList>
    </citation>
    <scope>NUCLEOTIDE SEQUENCE [LARGE SCALE GENOMIC DNA]</scope>
    <source>
        <strain evidence="4 5">NBRC 16725</strain>
    </source>
</reference>
<keyword evidence="1" id="KW-0732">Signal</keyword>
<dbReference type="SUPFAM" id="SSF52833">
    <property type="entry name" value="Thioredoxin-like"/>
    <property type="match status" value="1"/>
</dbReference>
<dbReference type="Pfam" id="PF13098">
    <property type="entry name" value="Thioredoxin_2"/>
    <property type="match status" value="1"/>
</dbReference>
<comment type="caution">
    <text evidence="4">The sequence shown here is derived from an EMBL/GenBank/DDBJ whole genome shotgun (WGS) entry which is preliminary data.</text>
</comment>
<protein>
    <recommendedName>
        <fullName evidence="1">Thiol:disulfide interchange protein</fullName>
    </recommendedName>
</protein>
<feature type="signal peptide" evidence="1">
    <location>
        <begin position="1"/>
        <end position="28"/>
    </location>
</feature>
<dbReference type="GO" id="GO:0042597">
    <property type="term" value="C:periplasmic space"/>
    <property type="evidence" value="ECO:0007669"/>
    <property type="project" value="UniProtKB-SubCell"/>
</dbReference>
<evidence type="ECO:0000313" key="4">
    <source>
        <dbReference type="EMBL" id="GAD49635.1"/>
    </source>
</evidence>
<organism evidence="4 5">
    <name type="scientific">Caenibius tardaugens NBRC 16725</name>
    <dbReference type="NCBI Taxonomy" id="1219035"/>
    <lineage>
        <taxon>Bacteria</taxon>
        <taxon>Pseudomonadati</taxon>
        <taxon>Pseudomonadota</taxon>
        <taxon>Alphaproteobacteria</taxon>
        <taxon>Sphingomonadales</taxon>
        <taxon>Erythrobacteraceae</taxon>
        <taxon>Caenibius</taxon>
    </lineage>
</organism>
<dbReference type="InterPro" id="IPR051470">
    <property type="entry name" value="Thiol:disulfide_interchange"/>
</dbReference>
<dbReference type="CDD" id="cd03020">
    <property type="entry name" value="DsbA_DsbC_DsbG"/>
    <property type="match status" value="1"/>
</dbReference>
<evidence type="ECO:0000259" key="3">
    <source>
        <dbReference type="Pfam" id="PF13098"/>
    </source>
</evidence>
<keyword evidence="1" id="KW-0676">Redox-active center</keyword>
<dbReference type="PANTHER" id="PTHR35272:SF3">
    <property type="entry name" value="THIOL:DISULFIDE INTERCHANGE PROTEIN DSBC"/>
    <property type="match status" value="1"/>
</dbReference>
<dbReference type="RefSeq" id="WP_021690540.1">
    <property type="nucleotide sequence ID" value="NZ_BASZ01000006.1"/>
</dbReference>
<dbReference type="InterPro" id="IPR012336">
    <property type="entry name" value="Thioredoxin-like_fold"/>
</dbReference>
<dbReference type="eggNOG" id="COG1651">
    <property type="taxonomic scope" value="Bacteria"/>
</dbReference>
<proteinExistence type="inferred from homology"/>
<keyword evidence="1" id="KW-0574">Periplasm</keyword>
<dbReference type="InterPro" id="IPR018950">
    <property type="entry name" value="DiS-bond_isomerase_DsbC/G_N"/>
</dbReference>
<keyword evidence="5" id="KW-1185">Reference proteome</keyword>
<dbReference type="PANTHER" id="PTHR35272">
    <property type="entry name" value="THIOL:DISULFIDE INTERCHANGE PROTEIN DSBC-RELATED"/>
    <property type="match status" value="1"/>
</dbReference>
<sequence length="275" mass="29436">MAKFAKRARLSLVASTIAALLSSTASLASPDEPRKDEAKLLTEAAEAAQRQLHQTFTNLQFDDFEPAPVKGTIYQAVAGGRVIYYAPASEHILFAAVYDRNGVNVTALAQEASARKRLKFVDPALALAIGPKDAPSVIEFTDPDCPYCRALEKFWIAKAAEGKPVRRLIYFVSGIHPGAAAKAEHILCSPDKEAALHAIYTGAEPKLLAKCEAGAAQVRADAEIVRKLGVAGTPTLIVDGKLISGFQQGELESFLDQSANRTRNQPDPSAQAVPK</sequence>
<accession>U2YLS7</accession>
<name>U2YLS7_9SPHN</name>